<evidence type="ECO:0000313" key="2">
    <source>
        <dbReference type="EMBL" id="KAJ9596556.1"/>
    </source>
</evidence>
<reference evidence="2" key="2">
    <citation type="submission" date="2023-05" db="EMBL/GenBank/DDBJ databases">
        <authorList>
            <person name="Fouks B."/>
        </authorList>
    </citation>
    <scope>NUCLEOTIDE SEQUENCE</scope>
    <source>
        <strain evidence="2">Stay&amp;Tobe</strain>
        <tissue evidence="2">Testes</tissue>
    </source>
</reference>
<dbReference type="AlphaFoldDB" id="A0AAD8ACJ6"/>
<dbReference type="Proteomes" id="UP001233999">
    <property type="component" value="Unassembled WGS sequence"/>
</dbReference>
<feature type="region of interest" description="Disordered" evidence="1">
    <location>
        <begin position="134"/>
        <end position="158"/>
    </location>
</feature>
<proteinExistence type="predicted"/>
<protein>
    <submittedName>
        <fullName evidence="2">Uncharacterized protein</fullName>
    </submittedName>
</protein>
<organism evidence="2 3">
    <name type="scientific">Diploptera punctata</name>
    <name type="common">Pacific beetle cockroach</name>
    <dbReference type="NCBI Taxonomy" id="6984"/>
    <lineage>
        <taxon>Eukaryota</taxon>
        <taxon>Metazoa</taxon>
        <taxon>Ecdysozoa</taxon>
        <taxon>Arthropoda</taxon>
        <taxon>Hexapoda</taxon>
        <taxon>Insecta</taxon>
        <taxon>Pterygota</taxon>
        <taxon>Neoptera</taxon>
        <taxon>Polyneoptera</taxon>
        <taxon>Dictyoptera</taxon>
        <taxon>Blattodea</taxon>
        <taxon>Blaberoidea</taxon>
        <taxon>Blaberidae</taxon>
        <taxon>Diplopterinae</taxon>
        <taxon>Diploptera</taxon>
    </lineage>
</organism>
<evidence type="ECO:0000256" key="1">
    <source>
        <dbReference type="SAM" id="MobiDB-lite"/>
    </source>
</evidence>
<sequence>MWCEVTEDLLNFFSKFLTFLQDDCVLSYTFSYSDIKTMLEAQKEEEFLSKFIQYMECLKDILAKCETLQNSAKTAGTEISFDTEIVNWPLDKDNAEKHSDWCEFEDMSNDDAQLKEENNINELSEMHMIVMASPEKQQHISNDKNKTSDVRIKNSNDK</sequence>
<name>A0AAD8ACJ6_DIPPU</name>
<evidence type="ECO:0000313" key="3">
    <source>
        <dbReference type="Proteomes" id="UP001233999"/>
    </source>
</evidence>
<accession>A0AAD8ACJ6</accession>
<dbReference type="EMBL" id="JASPKZ010001981">
    <property type="protein sequence ID" value="KAJ9596556.1"/>
    <property type="molecule type" value="Genomic_DNA"/>
</dbReference>
<reference evidence="2" key="1">
    <citation type="journal article" date="2023" name="IScience">
        <title>Live-bearing cockroach genome reveals convergent evolutionary mechanisms linked to viviparity in insects and beyond.</title>
        <authorList>
            <person name="Fouks B."/>
            <person name="Harrison M.C."/>
            <person name="Mikhailova A.A."/>
            <person name="Marchal E."/>
            <person name="English S."/>
            <person name="Carruthers M."/>
            <person name="Jennings E.C."/>
            <person name="Chiamaka E.L."/>
            <person name="Frigard R.A."/>
            <person name="Pippel M."/>
            <person name="Attardo G.M."/>
            <person name="Benoit J.B."/>
            <person name="Bornberg-Bauer E."/>
            <person name="Tobe S.S."/>
        </authorList>
    </citation>
    <scope>NUCLEOTIDE SEQUENCE</scope>
    <source>
        <strain evidence="2">Stay&amp;Tobe</strain>
    </source>
</reference>
<feature type="compositionally biased region" description="Basic and acidic residues" evidence="1">
    <location>
        <begin position="136"/>
        <end position="158"/>
    </location>
</feature>
<gene>
    <name evidence="2" type="ORF">L9F63_012428</name>
</gene>
<keyword evidence="3" id="KW-1185">Reference proteome</keyword>
<comment type="caution">
    <text evidence="2">The sequence shown here is derived from an EMBL/GenBank/DDBJ whole genome shotgun (WGS) entry which is preliminary data.</text>
</comment>